<dbReference type="InterPro" id="IPR010987">
    <property type="entry name" value="Glutathione-S-Trfase_C-like"/>
</dbReference>
<dbReference type="InterPro" id="IPR004045">
    <property type="entry name" value="Glutathione_S-Trfase_N"/>
</dbReference>
<dbReference type="GeneID" id="54569909"/>
<accession>A0A6A6CR15</accession>
<name>A0A6A6CR15_ZASCE</name>
<dbReference type="Pfam" id="PF02798">
    <property type="entry name" value="GST_N"/>
    <property type="match status" value="1"/>
</dbReference>
<dbReference type="InterPro" id="IPR040079">
    <property type="entry name" value="Glutathione_S-Trfase"/>
</dbReference>
<dbReference type="InterPro" id="IPR004046">
    <property type="entry name" value="GST_C"/>
</dbReference>
<dbReference type="SUPFAM" id="SSF52833">
    <property type="entry name" value="Thioredoxin-like"/>
    <property type="match status" value="1"/>
</dbReference>
<sequence length="262" mass="29741">MADTTTAATTAKPKVTLHWLDQSRAQRIVWLLRECKDNIDYDIKVYKRGKDFLAPDDLKKNHPLGKSPQITIESANIDKPIVLAESGMMTEYLVEHFAPHLAPKKWQEGKDGQVGGETAEWLRYRYYMHFAEGSLMSFLLLGLVIDQIREAPVPFFLKPITRTVAGKVDDAFLTRNFLNYFNFLESEVASSPKGGKYICGTELTAADMMMSFPLLAAKSRNKIDKAKYPKLMAYIETIEKDEGYQASVKEIEEKTGDKFKVV</sequence>
<gene>
    <name evidence="3" type="ORF">M409DRAFT_65723</name>
</gene>
<dbReference type="InterPro" id="IPR036282">
    <property type="entry name" value="Glutathione-S-Trfase_C_sf"/>
</dbReference>
<dbReference type="PANTHER" id="PTHR44051:SF9">
    <property type="entry name" value="GLUTATHIONE S-TRANSFERASE 1"/>
    <property type="match status" value="1"/>
</dbReference>
<dbReference type="Proteomes" id="UP000799537">
    <property type="component" value="Unassembled WGS sequence"/>
</dbReference>
<dbReference type="RefSeq" id="XP_033669151.1">
    <property type="nucleotide sequence ID" value="XM_033816637.1"/>
</dbReference>
<evidence type="ECO:0000259" key="2">
    <source>
        <dbReference type="PROSITE" id="PS50405"/>
    </source>
</evidence>
<evidence type="ECO:0000256" key="1">
    <source>
        <dbReference type="ARBA" id="ARBA00007409"/>
    </source>
</evidence>
<dbReference type="SFLD" id="SFLDG00358">
    <property type="entry name" value="Main_(cytGST)"/>
    <property type="match status" value="1"/>
</dbReference>
<evidence type="ECO:0000313" key="3">
    <source>
        <dbReference type="EMBL" id="KAF2168262.1"/>
    </source>
</evidence>
<protein>
    <recommendedName>
        <fullName evidence="2">GST C-terminal domain-containing protein</fullName>
    </recommendedName>
</protein>
<dbReference type="AlphaFoldDB" id="A0A6A6CR15"/>
<dbReference type="CDD" id="cd03189">
    <property type="entry name" value="GST_C_GTT1_like"/>
    <property type="match status" value="1"/>
</dbReference>
<dbReference type="PANTHER" id="PTHR44051">
    <property type="entry name" value="GLUTATHIONE S-TRANSFERASE-RELATED"/>
    <property type="match status" value="1"/>
</dbReference>
<feature type="domain" description="GST C-terminal" evidence="2">
    <location>
        <begin position="117"/>
        <end position="262"/>
    </location>
</feature>
<evidence type="ECO:0000313" key="4">
    <source>
        <dbReference type="Proteomes" id="UP000799537"/>
    </source>
</evidence>
<reference evidence="3" key="1">
    <citation type="journal article" date="2020" name="Stud. Mycol.">
        <title>101 Dothideomycetes genomes: a test case for predicting lifestyles and emergence of pathogens.</title>
        <authorList>
            <person name="Haridas S."/>
            <person name="Albert R."/>
            <person name="Binder M."/>
            <person name="Bloem J."/>
            <person name="Labutti K."/>
            <person name="Salamov A."/>
            <person name="Andreopoulos B."/>
            <person name="Baker S."/>
            <person name="Barry K."/>
            <person name="Bills G."/>
            <person name="Bluhm B."/>
            <person name="Cannon C."/>
            <person name="Castanera R."/>
            <person name="Culley D."/>
            <person name="Daum C."/>
            <person name="Ezra D."/>
            <person name="Gonzalez J."/>
            <person name="Henrissat B."/>
            <person name="Kuo A."/>
            <person name="Liang C."/>
            <person name="Lipzen A."/>
            <person name="Lutzoni F."/>
            <person name="Magnuson J."/>
            <person name="Mondo S."/>
            <person name="Nolan M."/>
            <person name="Ohm R."/>
            <person name="Pangilinan J."/>
            <person name="Park H.-J."/>
            <person name="Ramirez L."/>
            <person name="Alfaro M."/>
            <person name="Sun H."/>
            <person name="Tritt A."/>
            <person name="Yoshinaga Y."/>
            <person name="Zwiers L.-H."/>
            <person name="Turgeon B."/>
            <person name="Goodwin S."/>
            <person name="Spatafora J."/>
            <person name="Crous P."/>
            <person name="Grigoriev I."/>
        </authorList>
    </citation>
    <scope>NUCLEOTIDE SEQUENCE</scope>
    <source>
        <strain evidence="3">ATCC 36951</strain>
    </source>
</reference>
<dbReference type="SUPFAM" id="SSF47616">
    <property type="entry name" value="GST C-terminal domain-like"/>
    <property type="match status" value="1"/>
</dbReference>
<organism evidence="3 4">
    <name type="scientific">Zasmidium cellare ATCC 36951</name>
    <dbReference type="NCBI Taxonomy" id="1080233"/>
    <lineage>
        <taxon>Eukaryota</taxon>
        <taxon>Fungi</taxon>
        <taxon>Dikarya</taxon>
        <taxon>Ascomycota</taxon>
        <taxon>Pezizomycotina</taxon>
        <taxon>Dothideomycetes</taxon>
        <taxon>Dothideomycetidae</taxon>
        <taxon>Mycosphaerellales</taxon>
        <taxon>Mycosphaerellaceae</taxon>
        <taxon>Zasmidium</taxon>
    </lineage>
</organism>
<comment type="similarity">
    <text evidence="1">Belongs to the GST superfamily.</text>
</comment>
<dbReference type="Gene3D" id="1.20.1050.10">
    <property type="match status" value="1"/>
</dbReference>
<dbReference type="Pfam" id="PF14497">
    <property type="entry name" value="GST_C_3"/>
    <property type="match status" value="1"/>
</dbReference>
<dbReference type="OrthoDB" id="2098326at2759"/>
<dbReference type="Gene3D" id="3.40.30.10">
    <property type="entry name" value="Glutaredoxin"/>
    <property type="match status" value="1"/>
</dbReference>
<dbReference type="CDD" id="cd03046">
    <property type="entry name" value="GST_N_GTT1_like"/>
    <property type="match status" value="1"/>
</dbReference>
<dbReference type="SFLD" id="SFLDS00019">
    <property type="entry name" value="Glutathione_Transferase_(cytos"/>
    <property type="match status" value="1"/>
</dbReference>
<keyword evidence="4" id="KW-1185">Reference proteome</keyword>
<dbReference type="EMBL" id="ML993591">
    <property type="protein sequence ID" value="KAF2168262.1"/>
    <property type="molecule type" value="Genomic_DNA"/>
</dbReference>
<proteinExistence type="inferred from homology"/>
<dbReference type="InterPro" id="IPR036249">
    <property type="entry name" value="Thioredoxin-like_sf"/>
</dbReference>
<dbReference type="PROSITE" id="PS50405">
    <property type="entry name" value="GST_CTER"/>
    <property type="match status" value="1"/>
</dbReference>